<evidence type="ECO:0000313" key="9">
    <source>
        <dbReference type="Proteomes" id="UP000314983"/>
    </source>
</evidence>
<feature type="active site" description="Proton acceptor" evidence="7">
    <location>
        <position position="345"/>
    </location>
</feature>
<dbReference type="SUPFAM" id="SSF53474">
    <property type="entry name" value="alpha/beta-Hydrolases"/>
    <property type="match status" value="1"/>
</dbReference>
<dbReference type="GO" id="GO:0005789">
    <property type="term" value="C:endoplasmic reticulum membrane"/>
    <property type="evidence" value="ECO:0007669"/>
    <property type="project" value="UniProtKB-SubCell"/>
</dbReference>
<feature type="active site" description="Nucleophile" evidence="7">
    <location>
        <position position="178"/>
    </location>
</feature>
<evidence type="ECO:0000256" key="6">
    <source>
        <dbReference type="PIRNR" id="PIRNR001112"/>
    </source>
</evidence>
<protein>
    <recommendedName>
        <fullName evidence="6">Epoxide hydrolase</fullName>
        <ecNumber evidence="6">3.3.2.9</ecNumber>
    </recommendedName>
</protein>
<reference evidence="9" key="2">
    <citation type="journal article" date="2017" name="Sci. Adv.">
        <title>A tail of two voltages: Proteomic comparison of the three electric organs of the electric eel.</title>
        <authorList>
            <person name="Traeger L.L."/>
            <person name="Sabat G."/>
            <person name="Barrett-Wilt G.A."/>
            <person name="Wells G.B."/>
            <person name="Sussman M.R."/>
        </authorList>
    </citation>
    <scope>NUCLEOTIDE SEQUENCE [LARGE SCALE GENOMIC DNA]</scope>
</reference>
<comment type="similarity">
    <text evidence="3 6">Belongs to the peptidase S33 family.</text>
</comment>
<comment type="catalytic activity">
    <reaction evidence="1 6">
        <text>1-(4-methoxyphenyl)-N-methyl-N-[(3-methyloxetan-3-yl)methyl]methanamine + H2O = 2-{[(4-methoxybenzyl)(methyl)amino]methyl}-2-methylpropane-1,3-diol</text>
        <dbReference type="Rhea" id="RHEA:55764"/>
        <dbReference type="ChEBI" id="CHEBI:15377"/>
        <dbReference type="ChEBI" id="CHEBI:139161"/>
        <dbReference type="ChEBI" id="CHEBI:139164"/>
        <dbReference type="EC" id="3.3.2.9"/>
    </reaction>
</comment>
<dbReference type="GeneTree" id="ENSGT00390000002210"/>
<reference evidence="9" key="1">
    <citation type="journal article" date="2014" name="Science">
        <title>Nonhuman genetics. Genomic basis for the convergent evolution of electric organs.</title>
        <authorList>
            <person name="Gallant J.R."/>
            <person name="Traeger L.L."/>
            <person name="Volkening J.D."/>
            <person name="Moffett H."/>
            <person name="Chen P.H."/>
            <person name="Novina C.D."/>
            <person name="Phillips G.N.Jr."/>
            <person name="Anand R."/>
            <person name="Wells G.B."/>
            <person name="Pinch M."/>
            <person name="Guth R."/>
            <person name="Unguez G.A."/>
            <person name="Albert J.S."/>
            <person name="Zakon H.H."/>
            <person name="Samanta M.P."/>
            <person name="Sussman M.R."/>
        </authorList>
    </citation>
    <scope>NUCLEOTIDE SEQUENCE [LARGE SCALE GENOMIC DNA]</scope>
</reference>
<dbReference type="InterPro" id="IPR000639">
    <property type="entry name" value="Epox_hydrolase-like"/>
</dbReference>
<dbReference type="Gene3D" id="3.40.50.1820">
    <property type="entry name" value="alpha/beta hydrolase"/>
    <property type="match status" value="2"/>
</dbReference>
<dbReference type="PIRSF" id="PIRSF001112">
    <property type="entry name" value="Epoxide_hydrolase"/>
    <property type="match status" value="1"/>
</dbReference>
<evidence type="ECO:0000256" key="2">
    <source>
        <dbReference type="ARBA" id="ARBA00004111"/>
    </source>
</evidence>
<reference evidence="8" key="3">
    <citation type="submission" date="2020-05" db="EMBL/GenBank/DDBJ databases">
        <title>Electrophorus electricus (electric eel) genome, fEleEle1, primary haplotype.</title>
        <authorList>
            <person name="Myers G."/>
            <person name="Meyer A."/>
            <person name="Fedrigo O."/>
            <person name="Formenti G."/>
            <person name="Rhie A."/>
            <person name="Tracey A."/>
            <person name="Sims Y."/>
            <person name="Jarvis E.D."/>
        </authorList>
    </citation>
    <scope>NUCLEOTIDE SEQUENCE [LARGE SCALE GENOMIC DNA]</scope>
</reference>
<comment type="catalytic activity">
    <reaction evidence="6">
        <text>cis-stilbene oxide + H2O = (1R,2R)-hydrobenzoin</text>
        <dbReference type="Rhea" id="RHEA:23900"/>
        <dbReference type="ChEBI" id="CHEBI:15377"/>
        <dbReference type="ChEBI" id="CHEBI:50004"/>
        <dbReference type="ChEBI" id="CHEBI:50014"/>
        <dbReference type="EC" id="3.3.2.9"/>
    </reaction>
</comment>
<evidence type="ECO:0000256" key="3">
    <source>
        <dbReference type="ARBA" id="ARBA00010088"/>
    </source>
</evidence>
<dbReference type="STRING" id="8005.ENSEEEP00000004466"/>
<evidence type="ECO:0000256" key="4">
    <source>
        <dbReference type="ARBA" id="ARBA00022797"/>
    </source>
</evidence>
<evidence type="ECO:0000256" key="7">
    <source>
        <dbReference type="PIRSR" id="PIRSR001112-1"/>
    </source>
</evidence>
<dbReference type="PANTHER" id="PTHR21661:SF70">
    <property type="entry name" value="EPOXIDE HYDROLASE 1"/>
    <property type="match status" value="1"/>
</dbReference>
<dbReference type="GO" id="GO:0097176">
    <property type="term" value="P:epoxide metabolic process"/>
    <property type="evidence" value="ECO:0007669"/>
    <property type="project" value="TreeGrafter"/>
</dbReference>
<keyword evidence="4 6" id="KW-0058">Aromatic hydrocarbons catabolism</keyword>
<accession>A0A4W4DYC2</accession>
<feature type="active site" description="Proton donor" evidence="7">
    <location>
        <position position="307"/>
    </location>
</feature>
<comment type="function">
    <text evidence="6">Biotransformation enzyme that catalyzes the hydrolysis of arene and aliphatic epoxides to less reactive and more water soluble dihydrodiols by the trans addition of water.</text>
</comment>
<evidence type="ECO:0000256" key="1">
    <source>
        <dbReference type="ARBA" id="ARBA00000221"/>
    </source>
</evidence>
<name>A0A4W4DYC2_ELEEL</name>
<dbReference type="OMA" id="WPDSFWR"/>
<keyword evidence="6" id="KW-0472">Membrane</keyword>
<reference evidence="8" key="4">
    <citation type="submission" date="2025-08" db="UniProtKB">
        <authorList>
            <consortium name="Ensembl"/>
        </authorList>
    </citation>
    <scope>IDENTIFICATION</scope>
</reference>
<sequence length="370" mass="42221">MKFSNCTKSNVWCPIFSLQPSNVFLSLDWPVGTALQRLHRHQIFIKTSLMPNASLDLHRRIGQTCSFPSLEDSKFHYGFNSRYLEQVVSYRRNNFHWLFFSIDVHYIYAKPKNLPEGARAMPLMMVHSWPGYFYKFCGVFLLLMEPMSPEHIAFEVVCSSISGYSFSECALLLCPGFDWVCAARVFHKTVKDLPTLGSLLLGRFFPKLFGFSERDITRIFPCVEKLVKDSVKESGYMQGTKPNTAGRGLNDSPVGLAAYILEKMSTWTDLEFRNLENGTGEFSLDDLLTNVVIYWPTGSIISSMWLYKENLVKGLAQPHQTILVLAGLAVFPCEVVYTLMSRGGHFIAMEEPELIAQELQKFVQIVQNRK</sequence>
<evidence type="ECO:0000256" key="5">
    <source>
        <dbReference type="ARBA" id="ARBA00022801"/>
    </source>
</evidence>
<comment type="subcellular location">
    <subcellularLocation>
        <location evidence="6">Endoplasmic reticulum membrane</location>
    </subcellularLocation>
    <subcellularLocation>
        <location evidence="2">Microsome membrane</location>
        <topology evidence="2">Single-pass membrane protein</topology>
    </subcellularLocation>
</comment>
<dbReference type="PANTHER" id="PTHR21661">
    <property type="entry name" value="EPOXIDE HYDROLASE 1-RELATED"/>
    <property type="match status" value="1"/>
</dbReference>
<proteinExistence type="inferred from homology"/>
<dbReference type="Ensembl" id="ENSEEET00000004527.2">
    <property type="protein sequence ID" value="ENSEEEP00000004466.2"/>
    <property type="gene ID" value="ENSEEEG00000002323.2"/>
</dbReference>
<dbReference type="AlphaFoldDB" id="A0A4W4DYC2"/>
<dbReference type="EC" id="3.3.2.9" evidence="6"/>
<dbReference type="PRINTS" id="PR00412">
    <property type="entry name" value="EPOXHYDRLASE"/>
</dbReference>
<reference evidence="8" key="5">
    <citation type="submission" date="2025-09" db="UniProtKB">
        <authorList>
            <consortium name="Ensembl"/>
        </authorList>
    </citation>
    <scope>IDENTIFICATION</scope>
</reference>
<dbReference type="GO" id="GO:0033961">
    <property type="term" value="F:cis-stilbene-oxide hydrolase activity"/>
    <property type="evidence" value="ECO:0007669"/>
    <property type="project" value="UniProtKB-UniRule"/>
</dbReference>
<keyword evidence="5 6" id="KW-0378">Hydrolase</keyword>
<dbReference type="InterPro" id="IPR016292">
    <property type="entry name" value="Epoxide_hydrolase"/>
</dbReference>
<dbReference type="InterPro" id="IPR029058">
    <property type="entry name" value="AB_hydrolase_fold"/>
</dbReference>
<evidence type="ECO:0000313" key="8">
    <source>
        <dbReference type="Ensembl" id="ENSEEEP00000004466.2"/>
    </source>
</evidence>
<keyword evidence="9" id="KW-1185">Reference proteome</keyword>
<organism evidence="8 9">
    <name type="scientific">Electrophorus electricus</name>
    <name type="common">Electric eel</name>
    <name type="synonym">Gymnotus electricus</name>
    <dbReference type="NCBI Taxonomy" id="8005"/>
    <lineage>
        <taxon>Eukaryota</taxon>
        <taxon>Metazoa</taxon>
        <taxon>Chordata</taxon>
        <taxon>Craniata</taxon>
        <taxon>Vertebrata</taxon>
        <taxon>Euteleostomi</taxon>
        <taxon>Actinopterygii</taxon>
        <taxon>Neopterygii</taxon>
        <taxon>Teleostei</taxon>
        <taxon>Ostariophysi</taxon>
        <taxon>Gymnotiformes</taxon>
        <taxon>Gymnotoidei</taxon>
        <taxon>Gymnotidae</taxon>
        <taxon>Electrophorus</taxon>
    </lineage>
</organism>
<dbReference type="Proteomes" id="UP000314983">
    <property type="component" value="Chromosome 3"/>
</dbReference>
<keyword evidence="6" id="KW-0256">Endoplasmic reticulum</keyword>